<sequence length="322" mass="36365">MRKNFLFTLIFSLAVVLSLLTSKAVASSNQQELPSALIAAIRQDFLQYRENFSDYYKDSKDHRVFFVDLNNDRVKEAILYPIGGLICNNRSCGIFIYTKVGNKYKKISADETDRYSAVAGSRNEPSIGVLTTSNQGWRDLATRFFDYKTRTEKWSRVRYGSHGYTDSPLILASTPRTILEYSSGVKTDFKKFLANDTALGKYSRCKYVTNQAPTPYCFKQGDSGRLINVLVEDLRKAGYYQYQSTTVFNSKVEASVIKFQKDYRTIKGHEFAPVLKVDGIVGEDTLIRLCQAVGRGCSAESDVSCYMGSPILVGECLDKYKE</sequence>
<keyword evidence="3" id="KW-1185">Reference proteome</keyword>
<evidence type="ECO:0000313" key="2">
    <source>
        <dbReference type="EMBL" id="MBD2199504.1"/>
    </source>
</evidence>
<evidence type="ECO:0000313" key="3">
    <source>
        <dbReference type="Proteomes" id="UP000658514"/>
    </source>
</evidence>
<dbReference type="Proteomes" id="UP000658514">
    <property type="component" value="Unassembled WGS sequence"/>
</dbReference>
<feature type="signal peptide" evidence="1">
    <location>
        <begin position="1"/>
        <end position="26"/>
    </location>
</feature>
<proteinExistence type="predicted"/>
<dbReference type="Gene3D" id="1.10.101.10">
    <property type="entry name" value="PGBD-like superfamily/PGBD"/>
    <property type="match status" value="1"/>
</dbReference>
<name>A0ABR8AID1_9CYAN</name>
<dbReference type="InterPro" id="IPR036366">
    <property type="entry name" value="PGBDSf"/>
</dbReference>
<accession>A0ABR8AID1</accession>
<evidence type="ECO:0000256" key="1">
    <source>
        <dbReference type="SAM" id="SignalP"/>
    </source>
</evidence>
<gene>
    <name evidence="2" type="ORF">H6G24_29155</name>
</gene>
<protein>
    <submittedName>
        <fullName evidence="2">Peptidoglycan-binding protein</fullName>
    </submittedName>
</protein>
<comment type="caution">
    <text evidence="2">The sequence shown here is derived from an EMBL/GenBank/DDBJ whole genome shotgun (WGS) entry which is preliminary data.</text>
</comment>
<dbReference type="SUPFAM" id="SSF47090">
    <property type="entry name" value="PGBD-like"/>
    <property type="match status" value="1"/>
</dbReference>
<dbReference type="EMBL" id="JACJQH010000061">
    <property type="protein sequence ID" value="MBD2199504.1"/>
    <property type="molecule type" value="Genomic_DNA"/>
</dbReference>
<dbReference type="RefSeq" id="WP_190548703.1">
    <property type="nucleotide sequence ID" value="NZ_CAWPNO010000097.1"/>
</dbReference>
<keyword evidence="1" id="KW-0732">Signal</keyword>
<dbReference type="InterPro" id="IPR036365">
    <property type="entry name" value="PGBD-like_sf"/>
</dbReference>
<feature type="chain" id="PRO_5046742700" evidence="1">
    <location>
        <begin position="27"/>
        <end position="322"/>
    </location>
</feature>
<organism evidence="2 3">
    <name type="scientific">Calothrix parietina FACHB-288</name>
    <dbReference type="NCBI Taxonomy" id="2692896"/>
    <lineage>
        <taxon>Bacteria</taxon>
        <taxon>Bacillati</taxon>
        <taxon>Cyanobacteriota</taxon>
        <taxon>Cyanophyceae</taxon>
        <taxon>Nostocales</taxon>
        <taxon>Calotrichaceae</taxon>
        <taxon>Calothrix</taxon>
    </lineage>
</organism>
<reference evidence="2 3" key="1">
    <citation type="journal article" date="2020" name="ISME J.">
        <title>Comparative genomics reveals insights into cyanobacterial evolution and habitat adaptation.</title>
        <authorList>
            <person name="Chen M.Y."/>
            <person name="Teng W.K."/>
            <person name="Zhao L."/>
            <person name="Hu C.X."/>
            <person name="Zhou Y.K."/>
            <person name="Han B.P."/>
            <person name="Song L.R."/>
            <person name="Shu W.S."/>
        </authorList>
    </citation>
    <scope>NUCLEOTIDE SEQUENCE [LARGE SCALE GENOMIC DNA]</scope>
    <source>
        <strain evidence="2 3">FACHB-288</strain>
    </source>
</reference>